<evidence type="ECO:0000313" key="5">
    <source>
        <dbReference type="EMBL" id="APV45065.1"/>
    </source>
</evidence>
<dbReference type="RefSeq" id="WP_076004651.1">
    <property type="nucleotide sequence ID" value="NZ_CP018258.1"/>
</dbReference>
<evidence type="ECO:0000259" key="4">
    <source>
        <dbReference type="Pfam" id="PF13476"/>
    </source>
</evidence>
<dbReference type="PANTHER" id="PTHR32114">
    <property type="entry name" value="ABC TRANSPORTER ABCH.3"/>
    <property type="match status" value="1"/>
</dbReference>
<gene>
    <name evidence="5" type="ORF">Dform_01746</name>
</gene>
<evidence type="ECO:0000256" key="2">
    <source>
        <dbReference type="ARBA" id="ARBA00011322"/>
    </source>
</evidence>
<dbReference type="GO" id="GO:0016887">
    <property type="term" value="F:ATP hydrolysis activity"/>
    <property type="evidence" value="ECO:0007669"/>
    <property type="project" value="InterPro"/>
</dbReference>
<dbReference type="STRING" id="1839801.Dform_01746"/>
<evidence type="ECO:0000313" key="6">
    <source>
        <dbReference type="Proteomes" id="UP000185934"/>
    </source>
</evidence>
<dbReference type="InterPro" id="IPR038729">
    <property type="entry name" value="Rad50/SbcC_AAA"/>
</dbReference>
<dbReference type="AlphaFoldDB" id="A0A1P8F9E9"/>
<comment type="similarity">
    <text evidence="1">Belongs to the SMC family. SbcC subfamily.</text>
</comment>
<dbReference type="KEGG" id="dfo:Dform_01746"/>
<dbReference type="EMBL" id="CP018258">
    <property type="protein sequence ID" value="APV45065.1"/>
    <property type="molecule type" value="Genomic_DNA"/>
</dbReference>
<feature type="domain" description="Rad50/SbcC-type AAA" evidence="4">
    <location>
        <begin position="6"/>
        <end position="106"/>
    </location>
</feature>
<dbReference type="Pfam" id="PF13476">
    <property type="entry name" value="AAA_23"/>
    <property type="match status" value="1"/>
</dbReference>
<dbReference type="Proteomes" id="UP000185934">
    <property type="component" value="Chromosome"/>
</dbReference>
<evidence type="ECO:0000256" key="1">
    <source>
        <dbReference type="ARBA" id="ARBA00006930"/>
    </source>
</evidence>
<dbReference type="PANTHER" id="PTHR32114:SF2">
    <property type="entry name" value="ABC TRANSPORTER ABCH.3"/>
    <property type="match status" value="1"/>
</dbReference>
<organism evidence="5 6">
    <name type="scientific">Dehalogenimonas formicexedens</name>
    <dbReference type="NCBI Taxonomy" id="1839801"/>
    <lineage>
        <taxon>Bacteria</taxon>
        <taxon>Bacillati</taxon>
        <taxon>Chloroflexota</taxon>
        <taxon>Dehalococcoidia</taxon>
        <taxon>Dehalococcoidales</taxon>
        <taxon>Dehalococcoidaceae</taxon>
        <taxon>Dehalogenimonas</taxon>
    </lineage>
</organism>
<dbReference type="Gene3D" id="3.40.50.300">
    <property type="entry name" value="P-loop containing nucleotide triphosphate hydrolases"/>
    <property type="match status" value="2"/>
</dbReference>
<sequence>MKIDTVTIRGFRGFNGERPIHFHPSLTLIYGPNSYGKTSITEAVEWLLYGSTSKVDKGESKDEYKGSYRNCHLDCGTTTLVKVLFIKDGQYSEFKAELSGEEDINKYIDGKAVEFWPIKPDIGPSPKPFIMQHALKYLLLVGPDQRFRGFAKLLGLDTLGEMQTEFVSLCTKPESSISKAAAILRQQINALETRLVLRPSLKNVHLFFKKGKDSFSAFKAATMTECIKRVPPGSASDEVLPALLRARDEAVKKVFSGSITLSAYTSEESAVNSTEFERFINFASEDLIAQYCGLVALVTRDAVLKRAGFFKVGMELLGCKPDECPFCGRALGSDLLNHIQRQHQGLKDEEGRSKELVTQRLNLIEVLASLKRDLEKCQTRHGSRVTTFLSISKSMPELEKILSPQHISLYEAVQSAITDLQKLKDELEPLYLNVGDSLNKVQMSIQQSKEDINLIKELGSALITYANHVKSMIQSINTFAPRMSDANQVLKHELDSLAGTEDIGVLIDLTEQAGMIKRGFEIESILESLKELRKTVDQYVGSEMLAAITTEMSGDVMDWYNNIRTTGDPDVHFSGFDMDRTKKGEIKSRRVQIKASSYGKDLVSAVSSLSESKLNALGLCLSIATNLKTDCPFQFIFIDDPIQSWDEEHGVQFIDVVRKLVEKGKQVIVLSHNKAWLERLRIGCRSFNGLYHEITGYTKDGPNIIEKPWCTWKQRLDEVDAILKDNTADSIRLQQAEEEIRIVVCDITAGLYLNKKGIQRNPSTFNSAMVRKTLIECGVTMDLVDRVGQTFETTDDAHHAPKDYAAHRQRIRCYHNWAHALAKLSE</sequence>
<evidence type="ECO:0000256" key="3">
    <source>
        <dbReference type="ARBA" id="ARBA00013368"/>
    </source>
</evidence>
<dbReference type="GO" id="GO:0006302">
    <property type="term" value="P:double-strand break repair"/>
    <property type="evidence" value="ECO:0007669"/>
    <property type="project" value="InterPro"/>
</dbReference>
<dbReference type="OrthoDB" id="9808768at2"/>
<name>A0A1P8F9E9_9CHLR</name>
<comment type="subunit">
    <text evidence="2">Heterodimer of SbcC and SbcD.</text>
</comment>
<dbReference type="InterPro" id="IPR027417">
    <property type="entry name" value="P-loop_NTPase"/>
</dbReference>
<keyword evidence="6" id="KW-1185">Reference proteome</keyword>
<protein>
    <recommendedName>
        <fullName evidence="3">Nuclease SbcCD subunit C</fullName>
    </recommendedName>
</protein>
<dbReference type="SUPFAM" id="SSF52540">
    <property type="entry name" value="P-loop containing nucleoside triphosphate hydrolases"/>
    <property type="match status" value="1"/>
</dbReference>
<reference evidence="6" key="1">
    <citation type="submission" date="2016-11" db="EMBL/GenBank/DDBJ databases">
        <title>Dehalogenimonas formicexedens sp. nov., a chlorinated alkane respiring bacterium isolated from contaminated groundwater.</title>
        <authorList>
            <person name="Key T.A."/>
            <person name="Bowman K.S."/>
            <person name="Lee I."/>
            <person name="Chun J."/>
            <person name="Albuquerque L."/>
            <person name="da Costa M.S."/>
            <person name="Rainey F.A."/>
            <person name="Moe W.M."/>
        </authorList>
    </citation>
    <scope>NUCLEOTIDE SEQUENCE [LARGE SCALE GENOMIC DNA]</scope>
    <source>
        <strain evidence="6">NSZ-14</strain>
    </source>
</reference>
<proteinExistence type="inferred from homology"/>
<accession>A0A1P8F9E9</accession>